<keyword evidence="12" id="KW-1185">Reference proteome</keyword>
<evidence type="ECO:0000259" key="10">
    <source>
        <dbReference type="PROSITE" id="PS51819"/>
    </source>
</evidence>
<keyword evidence="7 8" id="KW-0408">Iron</keyword>
<evidence type="ECO:0000256" key="2">
    <source>
        <dbReference type="ARBA" id="ARBA00008784"/>
    </source>
</evidence>
<dbReference type="GO" id="GO:0008198">
    <property type="term" value="F:ferrous iron binding"/>
    <property type="evidence" value="ECO:0007669"/>
    <property type="project" value="InterPro"/>
</dbReference>
<evidence type="ECO:0000313" key="11">
    <source>
        <dbReference type="EMBL" id="PND35211.1"/>
    </source>
</evidence>
<comment type="cofactor">
    <cofactor evidence="1 8">
        <name>Fe(2+)</name>
        <dbReference type="ChEBI" id="CHEBI:29033"/>
    </cofactor>
</comment>
<evidence type="ECO:0000256" key="1">
    <source>
        <dbReference type="ARBA" id="ARBA00001954"/>
    </source>
</evidence>
<comment type="caution">
    <text evidence="11">The sequence shown here is derived from an EMBL/GenBank/DDBJ whole genome shotgun (WGS) entry which is preliminary data.</text>
</comment>
<dbReference type="Gene3D" id="3.10.180.10">
    <property type="entry name" value="2,3-Dihydroxybiphenyl 1,2-Dioxygenase, domain 1"/>
    <property type="match status" value="1"/>
</dbReference>
<protein>
    <submittedName>
        <fullName evidence="11">Glyoxalase</fullName>
    </submittedName>
</protein>
<dbReference type="PANTHER" id="PTHR21366">
    <property type="entry name" value="GLYOXALASE FAMILY PROTEIN"/>
    <property type="match status" value="1"/>
</dbReference>
<dbReference type="PROSITE" id="PS00082">
    <property type="entry name" value="EXTRADIOL_DIOXYGENAS"/>
    <property type="match status" value="1"/>
</dbReference>
<evidence type="ECO:0000256" key="5">
    <source>
        <dbReference type="ARBA" id="ARBA00022964"/>
    </source>
</evidence>
<sequence length="193" mass="22382">MTLNPSQSNQSIKGLHHFAWRCRDAEETRRFYEDVLGLPLVHVIKEERVPSTGELCPYVHLFFEFADHSYIAFFDLGDNRLSEFDPDTPRWVNHFAMEIDSEAEMERMRQRLTEHGIEVVGPTDHHFIRSIYFFDPNGIRLELTVRVPKDEYVSRKRRSAHDELAAWTLDKAAGLKPGATGTSSAERRREHAG</sequence>
<dbReference type="InterPro" id="IPR050383">
    <property type="entry name" value="GlyoxalaseI/FosfomycinResist"/>
</dbReference>
<comment type="similarity">
    <text evidence="2 8">Belongs to the extradiol ring-cleavage dioxygenase family.</text>
</comment>
<dbReference type="AlphaFoldDB" id="A0A2N8KP29"/>
<keyword evidence="4 8" id="KW-0058">Aromatic hydrocarbons catabolism</keyword>
<keyword evidence="5 8" id="KW-0223">Dioxygenase</keyword>
<dbReference type="PROSITE" id="PS51819">
    <property type="entry name" value="VOC"/>
    <property type="match status" value="1"/>
</dbReference>
<evidence type="ECO:0000313" key="12">
    <source>
        <dbReference type="Proteomes" id="UP000235994"/>
    </source>
</evidence>
<evidence type="ECO:0000256" key="8">
    <source>
        <dbReference type="RuleBase" id="RU000683"/>
    </source>
</evidence>
<dbReference type="InterPro" id="IPR004360">
    <property type="entry name" value="Glyas_Fos-R_dOase_dom"/>
</dbReference>
<gene>
    <name evidence="11" type="ORF">C1I89_02115</name>
</gene>
<dbReference type="InterPro" id="IPR037523">
    <property type="entry name" value="VOC_core"/>
</dbReference>
<accession>A0A2N8KP29</accession>
<dbReference type="GO" id="GO:0051213">
    <property type="term" value="F:dioxygenase activity"/>
    <property type="evidence" value="ECO:0007669"/>
    <property type="project" value="UniProtKB-KW"/>
</dbReference>
<keyword evidence="3" id="KW-0479">Metal-binding</keyword>
<name>A0A2N8KP29_9BURK</name>
<feature type="region of interest" description="Disordered" evidence="9">
    <location>
        <begin position="174"/>
        <end position="193"/>
    </location>
</feature>
<reference evidence="11 12" key="1">
    <citation type="submission" date="2018-01" db="EMBL/GenBank/DDBJ databases">
        <title>The draft genome of an aniline degradation strain ANB-1.</title>
        <authorList>
            <person name="Zhang L."/>
            <person name="Jiang J."/>
        </authorList>
    </citation>
    <scope>NUCLEOTIDE SEQUENCE [LARGE SCALE GENOMIC DNA]</scope>
    <source>
        <strain evidence="11 12">ANB-1</strain>
    </source>
</reference>
<dbReference type="SUPFAM" id="SSF54593">
    <property type="entry name" value="Glyoxalase/Bleomycin resistance protein/Dihydroxybiphenyl dioxygenase"/>
    <property type="match status" value="1"/>
</dbReference>
<feature type="domain" description="VOC" evidence="10">
    <location>
        <begin position="14"/>
        <end position="146"/>
    </location>
</feature>
<evidence type="ECO:0000256" key="3">
    <source>
        <dbReference type="ARBA" id="ARBA00022723"/>
    </source>
</evidence>
<dbReference type="Proteomes" id="UP000235994">
    <property type="component" value="Unassembled WGS sequence"/>
</dbReference>
<dbReference type="PANTHER" id="PTHR21366:SF30">
    <property type="entry name" value="BLL2330 PROTEIN"/>
    <property type="match status" value="1"/>
</dbReference>
<proteinExistence type="inferred from homology"/>
<evidence type="ECO:0000256" key="9">
    <source>
        <dbReference type="SAM" id="MobiDB-lite"/>
    </source>
</evidence>
<dbReference type="Pfam" id="PF00903">
    <property type="entry name" value="Glyoxalase"/>
    <property type="match status" value="1"/>
</dbReference>
<evidence type="ECO:0000256" key="6">
    <source>
        <dbReference type="ARBA" id="ARBA00023002"/>
    </source>
</evidence>
<organism evidence="11 12">
    <name type="scientific">Achromobacter pulmonis</name>
    <dbReference type="NCBI Taxonomy" id="1389932"/>
    <lineage>
        <taxon>Bacteria</taxon>
        <taxon>Pseudomonadati</taxon>
        <taxon>Pseudomonadota</taxon>
        <taxon>Betaproteobacteria</taxon>
        <taxon>Burkholderiales</taxon>
        <taxon>Alcaligenaceae</taxon>
        <taxon>Achromobacter</taxon>
    </lineage>
</organism>
<dbReference type="CDD" id="cd06587">
    <property type="entry name" value="VOC"/>
    <property type="match status" value="1"/>
</dbReference>
<evidence type="ECO:0000256" key="7">
    <source>
        <dbReference type="ARBA" id="ARBA00023004"/>
    </source>
</evidence>
<dbReference type="EMBL" id="POQS01000001">
    <property type="protein sequence ID" value="PND35211.1"/>
    <property type="molecule type" value="Genomic_DNA"/>
</dbReference>
<evidence type="ECO:0000256" key="4">
    <source>
        <dbReference type="ARBA" id="ARBA00022797"/>
    </source>
</evidence>
<keyword evidence="6 8" id="KW-0560">Oxidoreductase</keyword>
<dbReference type="RefSeq" id="WP_102771154.1">
    <property type="nucleotide sequence ID" value="NZ_POQS01000001.1"/>
</dbReference>
<dbReference type="InterPro" id="IPR000486">
    <property type="entry name" value="Xdiol_ring_cleave_dOase_1/2"/>
</dbReference>
<dbReference type="InterPro" id="IPR029068">
    <property type="entry name" value="Glyas_Bleomycin-R_OHBP_Dase"/>
</dbReference>